<name>A0AA37L5X9_9PEZI</name>
<dbReference type="AlphaFoldDB" id="A0AA37L5X9"/>
<dbReference type="EMBL" id="BQXU01000005">
    <property type="protein sequence ID" value="GKT42478.1"/>
    <property type="molecule type" value="Genomic_DNA"/>
</dbReference>
<evidence type="ECO:0000256" key="1">
    <source>
        <dbReference type="SAM" id="MobiDB-lite"/>
    </source>
</evidence>
<evidence type="ECO:0000313" key="3">
    <source>
        <dbReference type="Proteomes" id="UP001055115"/>
    </source>
</evidence>
<reference evidence="2 3" key="1">
    <citation type="submission" date="2022-03" db="EMBL/GenBank/DDBJ databases">
        <title>Genome data of Colletotrichum spp.</title>
        <authorList>
            <person name="Utami Y.D."/>
            <person name="Hiruma K."/>
        </authorList>
    </citation>
    <scope>NUCLEOTIDE SEQUENCE [LARGE SCALE GENOMIC DNA]</scope>
    <source>
        <strain evidence="2 3">MAFF 239500</strain>
    </source>
</reference>
<protein>
    <submittedName>
        <fullName evidence="2">Uncharacterized protein</fullName>
    </submittedName>
</protein>
<keyword evidence="3" id="KW-1185">Reference proteome</keyword>
<feature type="region of interest" description="Disordered" evidence="1">
    <location>
        <begin position="130"/>
        <end position="160"/>
    </location>
</feature>
<sequence>MAAQTAWPGGRPLASSDDEGKREAALRGRNGEKCFISIICPSVLTLNVSSALSYSTWPGLFSGCRIPGVARASLRWCVFVLRLLGGGGDGGLVRDVDPHDLEARGEVLRLDGGQGEGLEEAVLGVRGVGRAGGREDRGGGGPEQVLDQVGADAAGGGGDEDPGAGHGFSCAWLRGWGVLRLEVAVVSIIRAVGAARDSLEMACSEIVWAMEDEAEREIQSQGFGTQANAEGACTRCQIICILSNWGFSTQASVEDIMTLK</sequence>
<dbReference type="RefSeq" id="XP_049124828.1">
    <property type="nucleotide sequence ID" value="XM_049268871.1"/>
</dbReference>
<proteinExistence type="predicted"/>
<dbReference type="GeneID" id="73323461"/>
<organism evidence="2 3">
    <name type="scientific">Colletotrichum spaethianum</name>
    <dbReference type="NCBI Taxonomy" id="700344"/>
    <lineage>
        <taxon>Eukaryota</taxon>
        <taxon>Fungi</taxon>
        <taxon>Dikarya</taxon>
        <taxon>Ascomycota</taxon>
        <taxon>Pezizomycotina</taxon>
        <taxon>Sordariomycetes</taxon>
        <taxon>Hypocreomycetidae</taxon>
        <taxon>Glomerellales</taxon>
        <taxon>Glomerellaceae</taxon>
        <taxon>Colletotrichum</taxon>
        <taxon>Colletotrichum spaethianum species complex</taxon>
    </lineage>
</organism>
<accession>A0AA37L5X9</accession>
<dbReference type="Proteomes" id="UP001055115">
    <property type="component" value="Unassembled WGS sequence"/>
</dbReference>
<comment type="caution">
    <text evidence="2">The sequence shown here is derived from an EMBL/GenBank/DDBJ whole genome shotgun (WGS) entry which is preliminary data.</text>
</comment>
<feature type="region of interest" description="Disordered" evidence="1">
    <location>
        <begin position="1"/>
        <end position="22"/>
    </location>
</feature>
<gene>
    <name evidence="2" type="ORF">ColSpa_02659</name>
</gene>
<evidence type="ECO:0000313" key="2">
    <source>
        <dbReference type="EMBL" id="GKT42478.1"/>
    </source>
</evidence>